<organism evidence="5 6">
    <name type="scientific">[Torrubiella] hemipterigena</name>
    <dbReference type="NCBI Taxonomy" id="1531966"/>
    <lineage>
        <taxon>Eukaryota</taxon>
        <taxon>Fungi</taxon>
        <taxon>Dikarya</taxon>
        <taxon>Ascomycota</taxon>
        <taxon>Pezizomycotina</taxon>
        <taxon>Sordariomycetes</taxon>
        <taxon>Hypocreomycetidae</taxon>
        <taxon>Hypocreales</taxon>
        <taxon>Clavicipitaceae</taxon>
        <taxon>Clavicipitaceae incertae sedis</taxon>
        <taxon>'Torrubiella' clade</taxon>
    </lineage>
</organism>
<feature type="region of interest" description="Disordered" evidence="4">
    <location>
        <begin position="107"/>
        <end position="131"/>
    </location>
</feature>
<keyword evidence="2 3" id="KW-0040">ANK repeat</keyword>
<dbReference type="Gene3D" id="1.25.40.20">
    <property type="entry name" value="Ankyrin repeat-containing domain"/>
    <property type="match status" value="2"/>
</dbReference>
<dbReference type="AlphaFoldDB" id="A0A0A1SYM8"/>
<dbReference type="OrthoDB" id="194358at2759"/>
<feature type="repeat" description="ANK" evidence="3">
    <location>
        <begin position="673"/>
        <end position="705"/>
    </location>
</feature>
<dbReference type="STRING" id="1531966.A0A0A1SYM8"/>
<dbReference type="HOGENOM" id="CLU_007446_0_0_1"/>
<keyword evidence="6" id="KW-1185">Reference proteome</keyword>
<dbReference type="PANTHER" id="PTHR24198">
    <property type="entry name" value="ANKYRIN REPEAT AND PROTEIN KINASE DOMAIN-CONTAINING PROTEIN"/>
    <property type="match status" value="1"/>
</dbReference>
<dbReference type="PANTHER" id="PTHR24198:SF165">
    <property type="entry name" value="ANKYRIN REPEAT-CONTAINING PROTEIN-RELATED"/>
    <property type="match status" value="1"/>
</dbReference>
<protein>
    <recommendedName>
        <fullName evidence="7">Ankyrin repeat protein</fullName>
    </recommendedName>
</protein>
<feature type="compositionally biased region" description="Low complexity" evidence="4">
    <location>
        <begin position="107"/>
        <end position="119"/>
    </location>
</feature>
<evidence type="ECO:0000256" key="2">
    <source>
        <dbReference type="ARBA" id="ARBA00023043"/>
    </source>
</evidence>
<dbReference type="PROSITE" id="PS50088">
    <property type="entry name" value="ANK_REPEAT"/>
    <property type="match status" value="1"/>
</dbReference>
<dbReference type="InterPro" id="IPR002110">
    <property type="entry name" value="Ankyrin_rpt"/>
</dbReference>
<dbReference type="InterPro" id="IPR036770">
    <property type="entry name" value="Ankyrin_rpt-contain_sf"/>
</dbReference>
<evidence type="ECO:0000313" key="6">
    <source>
        <dbReference type="Proteomes" id="UP000039046"/>
    </source>
</evidence>
<dbReference type="SMART" id="SM00248">
    <property type="entry name" value="ANK"/>
    <property type="match status" value="5"/>
</dbReference>
<evidence type="ECO:0000256" key="3">
    <source>
        <dbReference type="PROSITE-ProRule" id="PRU00023"/>
    </source>
</evidence>
<accession>A0A0A1SYM8</accession>
<dbReference type="SUPFAM" id="SSF48403">
    <property type="entry name" value="Ankyrin repeat"/>
    <property type="match status" value="1"/>
</dbReference>
<proteinExistence type="predicted"/>
<evidence type="ECO:0000256" key="1">
    <source>
        <dbReference type="ARBA" id="ARBA00022737"/>
    </source>
</evidence>
<reference evidence="5 6" key="1">
    <citation type="journal article" date="2015" name="Genome Announc.">
        <title>Draft Genome Sequence and Gene Annotation of the Entomopathogenic Fungus Verticillium hemipterigenum.</title>
        <authorList>
            <person name="Horn F."/>
            <person name="Habel A."/>
            <person name="Scharf D.H."/>
            <person name="Dworschak J."/>
            <person name="Brakhage A.A."/>
            <person name="Guthke R."/>
            <person name="Hertweck C."/>
            <person name="Linde J."/>
        </authorList>
    </citation>
    <scope>NUCLEOTIDE SEQUENCE [LARGE SCALE GENOMIC DNA]</scope>
</reference>
<dbReference type="PROSITE" id="PS50297">
    <property type="entry name" value="ANK_REP_REGION"/>
    <property type="match status" value="1"/>
</dbReference>
<evidence type="ECO:0000313" key="5">
    <source>
        <dbReference type="EMBL" id="CEJ89891.1"/>
    </source>
</evidence>
<sequence>MSQHSLASIGIARDSSATPSNASQTPQTGRPPMWTNSSQRQMTGLYLYTTLPLNKIIELINRSATSASPGHDSANKKLNHLLDKEPRWLHPRSVYDMGQRLHQLSQSSTMSTPDSTTPTVHAYSASDPGPGGIRVEVKQELDSNDMLPFPEDPLGTFTPIGKLESGSAGFQMWTNPDSKAAVYIEEAMSHPDVGSDTRDLMPFLRASTVTSVSTDGSNGSVHKILKGYTQPYVKAVKRLMRKLAAYRRSARLTPHPDGPVNILRSLGDEGAAPEITTFPFPLSGDLLSLDLQQPNRCRDHPTEHAQRRCMCAPTREIWTSPFASSLGLSPHAEQLLSGDWDAEHLLLHDDFNNTALHFVAARGSVEQLASIIHSPHSHSILNEVNSSGQTFLHLVQRSVTRRVDQFTELVKHLSSIGFDIEACDYYGRNIFHILQRDGATASILQKLVDACGSSLPSNRDAFGHVPLIALAQRPRPLLKSILPYWSAENPEYWNSQYPENQMRENFPNRSPSDLLESSSSTAQQTPTSNPQAAQRTNPDIEKAKGLLNTVNWAMHYPAVEDEKGRNALHCLALANLSLWQPPEADAPDVRPSRKRKLSDIVSDSSSERMEIRHSLVSKLLSYGVNANHYDNDGNTPLITFAAALPEDGDYKIGPAIIETLLRGGANIHSRNRRGETALHVAARCGRKLAVRTLVLNGANVHARDSAGRSILEVIDAKIDLVQRDENASYARLEACRAWLSGANGGAIQNPTVLDEWRKR</sequence>
<dbReference type="Proteomes" id="UP000039046">
    <property type="component" value="Unassembled WGS sequence"/>
</dbReference>
<feature type="region of interest" description="Disordered" evidence="4">
    <location>
        <begin position="1"/>
        <end position="37"/>
    </location>
</feature>
<dbReference type="EMBL" id="CDHN01000003">
    <property type="protein sequence ID" value="CEJ89891.1"/>
    <property type="molecule type" value="Genomic_DNA"/>
</dbReference>
<evidence type="ECO:0008006" key="7">
    <source>
        <dbReference type="Google" id="ProtNLM"/>
    </source>
</evidence>
<feature type="compositionally biased region" description="Low complexity" evidence="4">
    <location>
        <begin position="510"/>
        <end position="534"/>
    </location>
</feature>
<evidence type="ECO:0000256" key="4">
    <source>
        <dbReference type="SAM" id="MobiDB-lite"/>
    </source>
</evidence>
<keyword evidence="1" id="KW-0677">Repeat</keyword>
<dbReference type="Pfam" id="PF12796">
    <property type="entry name" value="Ank_2"/>
    <property type="match status" value="1"/>
</dbReference>
<feature type="region of interest" description="Disordered" evidence="4">
    <location>
        <begin position="501"/>
        <end position="538"/>
    </location>
</feature>
<feature type="compositionally biased region" description="Polar residues" evidence="4">
    <location>
        <begin position="15"/>
        <end position="37"/>
    </location>
</feature>
<name>A0A0A1SYM8_9HYPO</name>
<gene>
    <name evidence="5" type="ORF">VHEMI05708</name>
</gene>